<feature type="transmembrane region" description="Helical" evidence="1">
    <location>
        <begin position="74"/>
        <end position="99"/>
    </location>
</feature>
<sequence>MTFVNFNHRYNRTTFYIPINTTHVRLFSIPNRLNSNQTNFLLNFFSSSSSLTTDHSSIASLTRPNGHRIYSKNFLANTGFIILIAFLVLILLNLCVHYYRIWNKKIKEPLN</sequence>
<reference evidence="2" key="1">
    <citation type="submission" date="2021-02" db="EMBL/GenBank/DDBJ databases">
        <authorList>
            <person name="Nowell W R."/>
        </authorList>
    </citation>
    <scope>NUCLEOTIDE SEQUENCE</scope>
</reference>
<keyword evidence="1" id="KW-0472">Membrane</keyword>
<name>A0A816Q9J9_9BILA</name>
<proteinExistence type="predicted"/>
<evidence type="ECO:0000313" key="2">
    <source>
        <dbReference type="EMBL" id="CAF2056916.1"/>
    </source>
</evidence>
<gene>
    <name evidence="2" type="ORF">XDN619_LOCUS9859</name>
</gene>
<organism evidence="2 3">
    <name type="scientific">Rotaria magnacalcarata</name>
    <dbReference type="NCBI Taxonomy" id="392030"/>
    <lineage>
        <taxon>Eukaryota</taxon>
        <taxon>Metazoa</taxon>
        <taxon>Spiralia</taxon>
        <taxon>Gnathifera</taxon>
        <taxon>Rotifera</taxon>
        <taxon>Eurotatoria</taxon>
        <taxon>Bdelloidea</taxon>
        <taxon>Philodinida</taxon>
        <taxon>Philodinidae</taxon>
        <taxon>Rotaria</taxon>
    </lineage>
</organism>
<protein>
    <submittedName>
        <fullName evidence="2">Uncharacterized protein</fullName>
    </submittedName>
</protein>
<evidence type="ECO:0000256" key="1">
    <source>
        <dbReference type="SAM" id="Phobius"/>
    </source>
</evidence>
<dbReference type="EMBL" id="CAJNRG010003376">
    <property type="protein sequence ID" value="CAF2056916.1"/>
    <property type="molecule type" value="Genomic_DNA"/>
</dbReference>
<accession>A0A816Q9J9</accession>
<evidence type="ECO:0000313" key="3">
    <source>
        <dbReference type="Proteomes" id="UP000663887"/>
    </source>
</evidence>
<comment type="caution">
    <text evidence="2">The sequence shown here is derived from an EMBL/GenBank/DDBJ whole genome shotgun (WGS) entry which is preliminary data.</text>
</comment>
<keyword evidence="1" id="KW-1133">Transmembrane helix</keyword>
<dbReference type="Proteomes" id="UP000663887">
    <property type="component" value="Unassembled WGS sequence"/>
</dbReference>
<dbReference type="AlphaFoldDB" id="A0A816Q9J9"/>
<keyword evidence="1" id="KW-0812">Transmembrane</keyword>